<dbReference type="SMART" id="SM00355">
    <property type="entry name" value="ZnF_C2H2"/>
    <property type="match status" value="4"/>
</dbReference>
<dbReference type="Pfam" id="PF00096">
    <property type="entry name" value="zf-C2H2"/>
    <property type="match status" value="1"/>
</dbReference>
<organism evidence="13 14">
    <name type="scientific">Loxostege sticticalis</name>
    <name type="common">Beet webworm moth</name>
    <dbReference type="NCBI Taxonomy" id="481309"/>
    <lineage>
        <taxon>Eukaryota</taxon>
        <taxon>Metazoa</taxon>
        <taxon>Ecdysozoa</taxon>
        <taxon>Arthropoda</taxon>
        <taxon>Hexapoda</taxon>
        <taxon>Insecta</taxon>
        <taxon>Pterygota</taxon>
        <taxon>Neoptera</taxon>
        <taxon>Endopterygota</taxon>
        <taxon>Lepidoptera</taxon>
        <taxon>Glossata</taxon>
        <taxon>Ditrysia</taxon>
        <taxon>Pyraloidea</taxon>
        <taxon>Crambidae</taxon>
        <taxon>Pyraustinae</taxon>
        <taxon>Loxostege</taxon>
    </lineage>
</organism>
<dbReference type="PROSITE" id="PS51915">
    <property type="entry name" value="ZAD"/>
    <property type="match status" value="1"/>
</dbReference>
<feature type="binding site" evidence="8">
    <location>
        <position position="72"/>
    </location>
    <ligand>
        <name>Zn(2+)</name>
        <dbReference type="ChEBI" id="CHEBI:29105"/>
    </ligand>
</feature>
<feature type="domain" description="C2H2-type" evidence="11">
    <location>
        <begin position="833"/>
        <end position="855"/>
    </location>
</feature>
<comment type="similarity">
    <text evidence="6">Belongs to the snail C2H2-type zinc-finger protein family.</text>
</comment>
<keyword evidence="3 7" id="KW-0863">Zinc-finger</keyword>
<evidence type="ECO:0000256" key="6">
    <source>
        <dbReference type="ARBA" id="ARBA00037948"/>
    </source>
</evidence>
<feature type="binding site" evidence="8">
    <location>
        <position position="22"/>
    </location>
    <ligand>
        <name>Zn(2+)</name>
        <dbReference type="ChEBI" id="CHEBI:29105"/>
    </ligand>
</feature>
<feature type="binding site" evidence="8">
    <location>
        <position position="75"/>
    </location>
    <ligand>
        <name>Zn(2+)</name>
        <dbReference type="ChEBI" id="CHEBI:29105"/>
    </ligand>
</feature>
<sequence>MSSENAEPTTGYDTETAECRACLQKLDTEQLNNLFQAWTTSWEGMKSTIAEDLSELANIKLKETDKHSKLICSTCCSSLWNACKFKLLVQENDKILRQRYPETETQEPTEKEWPQPIQVETSITGLYNNPLQVEIKQEVLTDDENMGNGEEGYTSTNCVDMIKIEPEEIAEPVISVPSSFRVTHFNGQECLEEKDESPVASEMEQPIRDRSRGSDATKKDNENGAKQGALLTYADVMVVVAEALSKPVEKSKEVQVSTPELDAGTQMEITVSANPIAASKNKENISFILEKEQTHIDEKAQNDNKNANDESTATKKTINTNDSVLEGESNTRTDIDGVEDLVEAADNLNPDTGCEERETTSFSDFAMEIEPTSPYADFDVEAVHIPTPDDVKCEKMYAHITKSTETIYIEVPPSSSDQQGLLRRIVPIAKRVELPTYDNRESRYSSKLAATKTESTNFNENFQSETLVNKDASHEANFAMSSKKLNGKTVPKSACVTPEPQIVLTSMMNTNKELSQKIDSLSEKVATVIENQKVMADTQEKILANIMGMSSQFEQFMKHTQNETSLNVRTSSRLDSFMERCQNNSIPAVPVPEKYFFKRIENSDALQALEESLNDEAFANDLKSRFLLICGGNNKTAGTNAYLLMDLLFDRKFLTQCSWSGGSRDDSIKVCFKHFKNVIHFFFSLIYATDQTYTVMECEEFLKRTLKNSMKRQAAKMLRASTSRRRRRRCDKSESDNDTSQQEIDESMLIKTLMAASGYETVRDYLQTVKEEPLSEPEDNEVADLPMDCLLCARSFISVSGLKAHVIAQHSYQTVERKSGNTSPHRTQHNNKYVCATCRRTFVTSTDLMVHETCHNKHICYGCSAKFDTFDQLTKHRRRCKALASPGVKPLKTLEDVKRPAQETQLVTEIKIEINNVTTLADSAETLSCPQCNEVFSDPYYMKIHQEVHHTKEEALDTKNGPVPMEIEALESIFTEET</sequence>
<evidence type="ECO:0000313" key="13">
    <source>
        <dbReference type="EMBL" id="KAL0849808.1"/>
    </source>
</evidence>
<keyword evidence="9" id="KW-0175">Coiled coil</keyword>
<dbReference type="PROSITE" id="PS50157">
    <property type="entry name" value="ZINC_FINGER_C2H2_2"/>
    <property type="match status" value="2"/>
</dbReference>
<feature type="region of interest" description="Disordered" evidence="10">
    <location>
        <begin position="713"/>
        <end position="743"/>
    </location>
</feature>
<evidence type="ECO:0000256" key="5">
    <source>
        <dbReference type="ARBA" id="ARBA00023242"/>
    </source>
</evidence>
<dbReference type="Pfam" id="PF07776">
    <property type="entry name" value="zf-AD"/>
    <property type="match status" value="1"/>
</dbReference>
<dbReference type="Gene3D" id="3.40.1800.20">
    <property type="match status" value="1"/>
</dbReference>
<keyword evidence="2" id="KW-0677">Repeat</keyword>
<evidence type="ECO:0000256" key="8">
    <source>
        <dbReference type="PROSITE-ProRule" id="PRU01263"/>
    </source>
</evidence>
<reference evidence="13 14" key="1">
    <citation type="submission" date="2024-06" db="EMBL/GenBank/DDBJ databases">
        <title>A chromosome-level genome assembly of beet webworm, Loxostege sticticalis.</title>
        <authorList>
            <person name="Zhang Y."/>
        </authorList>
    </citation>
    <scope>NUCLEOTIDE SEQUENCE [LARGE SCALE GENOMIC DNA]</scope>
    <source>
        <strain evidence="13">AQ028</strain>
        <tissue evidence="13">Male pupae</tissue>
    </source>
</reference>
<feature type="binding site" evidence="8">
    <location>
        <position position="19"/>
    </location>
    <ligand>
        <name>Zn(2+)</name>
        <dbReference type="ChEBI" id="CHEBI:29105"/>
    </ligand>
</feature>
<evidence type="ECO:0000256" key="1">
    <source>
        <dbReference type="ARBA" id="ARBA00022723"/>
    </source>
</evidence>
<dbReference type="PANTHER" id="PTHR24388">
    <property type="entry name" value="ZINC FINGER PROTEIN"/>
    <property type="match status" value="1"/>
</dbReference>
<evidence type="ECO:0000256" key="9">
    <source>
        <dbReference type="SAM" id="Coils"/>
    </source>
</evidence>
<dbReference type="Gene3D" id="3.30.40.10">
    <property type="entry name" value="Zinc/RING finger domain, C3HC4 (zinc finger)"/>
    <property type="match status" value="1"/>
</dbReference>
<dbReference type="InterPro" id="IPR012934">
    <property type="entry name" value="Znf_AD"/>
</dbReference>
<dbReference type="EMBL" id="JBEDNZ010000003">
    <property type="protein sequence ID" value="KAL0849808.1"/>
    <property type="molecule type" value="Genomic_DNA"/>
</dbReference>
<evidence type="ECO:0000256" key="7">
    <source>
        <dbReference type="PROSITE-ProRule" id="PRU00042"/>
    </source>
</evidence>
<evidence type="ECO:0000256" key="4">
    <source>
        <dbReference type="ARBA" id="ARBA00022833"/>
    </source>
</evidence>
<feature type="compositionally biased region" description="Basic and acidic residues" evidence="10">
    <location>
        <begin position="296"/>
        <end position="308"/>
    </location>
</feature>
<evidence type="ECO:0000259" key="11">
    <source>
        <dbReference type="PROSITE" id="PS50157"/>
    </source>
</evidence>
<evidence type="ECO:0000256" key="10">
    <source>
        <dbReference type="SAM" id="MobiDB-lite"/>
    </source>
</evidence>
<accession>A0ABD0TKD3</accession>
<dbReference type="InterPro" id="IPR050527">
    <property type="entry name" value="Snail/Krueppel_Znf"/>
</dbReference>
<dbReference type="Proteomes" id="UP001549921">
    <property type="component" value="Unassembled WGS sequence"/>
</dbReference>
<feature type="domain" description="ZAD" evidence="12">
    <location>
        <begin position="17"/>
        <end position="99"/>
    </location>
</feature>
<evidence type="ECO:0000256" key="2">
    <source>
        <dbReference type="ARBA" id="ARBA00022737"/>
    </source>
</evidence>
<protein>
    <submittedName>
        <fullName evidence="13">Uncharacterized protein</fullName>
    </submittedName>
</protein>
<comment type="caution">
    <text evidence="13">The sequence shown here is derived from an EMBL/GenBank/DDBJ whole genome shotgun (WGS) entry which is preliminary data.</text>
</comment>
<dbReference type="SUPFAM" id="SSF57716">
    <property type="entry name" value="Glucocorticoid receptor-like (DNA-binding domain)"/>
    <property type="match status" value="1"/>
</dbReference>
<feature type="region of interest" description="Disordered" evidence="10">
    <location>
        <begin position="296"/>
        <end position="321"/>
    </location>
</feature>
<dbReference type="AlphaFoldDB" id="A0ABD0TKD3"/>
<feature type="domain" description="C2H2-type" evidence="11">
    <location>
        <begin position="927"/>
        <end position="955"/>
    </location>
</feature>
<evidence type="ECO:0000313" key="14">
    <source>
        <dbReference type="Proteomes" id="UP001549921"/>
    </source>
</evidence>
<keyword evidence="1 8" id="KW-0479">Metal-binding</keyword>
<gene>
    <name evidence="13" type="ORF">ABMA28_011750</name>
</gene>
<proteinExistence type="inferred from homology"/>
<dbReference type="PROSITE" id="PS00028">
    <property type="entry name" value="ZINC_FINGER_C2H2_1"/>
    <property type="match status" value="3"/>
</dbReference>
<evidence type="ECO:0000259" key="12">
    <source>
        <dbReference type="PROSITE" id="PS51915"/>
    </source>
</evidence>
<dbReference type="SMART" id="SM00868">
    <property type="entry name" value="zf-AD"/>
    <property type="match status" value="2"/>
</dbReference>
<keyword evidence="4 8" id="KW-0862">Zinc</keyword>
<dbReference type="PANTHER" id="PTHR24388:SF53">
    <property type="entry name" value="CHORION TRANSCRIPTION FACTOR CF2-RELATED"/>
    <property type="match status" value="1"/>
</dbReference>
<evidence type="ECO:0000256" key="3">
    <source>
        <dbReference type="ARBA" id="ARBA00022771"/>
    </source>
</evidence>
<dbReference type="Pfam" id="PF16064">
    <property type="entry name" value="DUF4806"/>
    <property type="match status" value="1"/>
</dbReference>
<dbReference type="InterPro" id="IPR013083">
    <property type="entry name" value="Znf_RING/FYVE/PHD"/>
</dbReference>
<feature type="compositionally biased region" description="Basic and acidic residues" evidence="10">
    <location>
        <begin position="205"/>
        <end position="223"/>
    </location>
</feature>
<dbReference type="InterPro" id="IPR032071">
    <property type="entry name" value="DUF4806"/>
</dbReference>
<feature type="compositionally biased region" description="Polar residues" evidence="10">
    <location>
        <begin position="309"/>
        <end position="321"/>
    </location>
</feature>
<name>A0ABD0TKD3_LOXSC</name>
<feature type="coiled-coil region" evidence="9">
    <location>
        <begin position="504"/>
        <end position="531"/>
    </location>
</feature>
<dbReference type="GO" id="GO:0008270">
    <property type="term" value="F:zinc ion binding"/>
    <property type="evidence" value="ECO:0007669"/>
    <property type="project" value="UniProtKB-UniRule"/>
</dbReference>
<dbReference type="InterPro" id="IPR013087">
    <property type="entry name" value="Znf_C2H2_type"/>
</dbReference>
<keyword evidence="5" id="KW-0539">Nucleus</keyword>
<feature type="region of interest" description="Disordered" evidence="10">
    <location>
        <begin position="190"/>
        <end position="224"/>
    </location>
</feature>